<accession>A0A1X9LRQ0</accession>
<dbReference type="EMBL" id="CP020715">
    <property type="protein sequence ID" value="ARJ07112.1"/>
    <property type="molecule type" value="Genomic_DNA"/>
</dbReference>
<evidence type="ECO:0000313" key="7">
    <source>
        <dbReference type="EMBL" id="ARJ07112.1"/>
    </source>
</evidence>
<keyword evidence="4 6" id="KW-1133">Transmembrane helix</keyword>
<dbReference type="GO" id="GO:0005886">
    <property type="term" value="C:plasma membrane"/>
    <property type="evidence" value="ECO:0007669"/>
    <property type="project" value="UniProtKB-SubCell"/>
</dbReference>
<evidence type="ECO:0000256" key="6">
    <source>
        <dbReference type="SAM" id="Phobius"/>
    </source>
</evidence>
<protein>
    <submittedName>
        <fullName evidence="7">Cytochrome C oxidase assembly protein</fullName>
    </submittedName>
</protein>
<sequence>MAGVWRLRRSGGRWPVRRTLGFLVLGLGSYAVIEFGFLAAYGPELRFAFSTRIALLLFVVPVLLATGKPLELARLTLRGRAARGFAAVERSRVTRILGNAAVGTVIAVALFCTFLTPVSGWVRTTPWADSAVGLLIPLIGSAVVLPLAGMAVVTSLALAAEFILAFAELVLDAIPGIVLRLNDGILDGVPALVGSPAWFPSALRDQQMSGDLLWLIAEVADIPILILLFVRWARLDRREARRVDDLDDEALEELTRQHLRRRDG</sequence>
<keyword evidence="3 6" id="KW-0812">Transmembrane</keyword>
<dbReference type="InterPro" id="IPR019108">
    <property type="entry name" value="Caa3_assmbl_CtaG-rel"/>
</dbReference>
<feature type="transmembrane region" description="Helical" evidence="6">
    <location>
        <begin position="156"/>
        <end position="178"/>
    </location>
</feature>
<feature type="transmembrane region" description="Helical" evidence="6">
    <location>
        <begin position="20"/>
        <end position="41"/>
    </location>
</feature>
<evidence type="ECO:0000313" key="8">
    <source>
        <dbReference type="Proteomes" id="UP000192775"/>
    </source>
</evidence>
<proteinExistence type="predicted"/>
<keyword evidence="2" id="KW-1003">Cell membrane</keyword>
<dbReference type="STRING" id="1619308.B5808_01060"/>
<evidence type="ECO:0000256" key="1">
    <source>
        <dbReference type="ARBA" id="ARBA00004651"/>
    </source>
</evidence>
<organism evidence="7 8">
    <name type="scientific">Cnuibacter physcomitrellae</name>
    <dbReference type="NCBI Taxonomy" id="1619308"/>
    <lineage>
        <taxon>Bacteria</taxon>
        <taxon>Bacillati</taxon>
        <taxon>Actinomycetota</taxon>
        <taxon>Actinomycetes</taxon>
        <taxon>Micrococcales</taxon>
        <taxon>Microbacteriaceae</taxon>
        <taxon>Cnuibacter</taxon>
    </lineage>
</organism>
<feature type="transmembrane region" description="Helical" evidence="6">
    <location>
        <begin position="53"/>
        <end position="75"/>
    </location>
</feature>
<dbReference type="Proteomes" id="UP000192775">
    <property type="component" value="Chromosome"/>
</dbReference>
<evidence type="ECO:0000256" key="4">
    <source>
        <dbReference type="ARBA" id="ARBA00022989"/>
    </source>
</evidence>
<gene>
    <name evidence="7" type="ORF">B5808_01060</name>
</gene>
<comment type="subcellular location">
    <subcellularLocation>
        <location evidence="1">Cell membrane</location>
        <topology evidence="1">Multi-pass membrane protein</topology>
    </subcellularLocation>
</comment>
<dbReference type="AlphaFoldDB" id="A0A1X9LRQ0"/>
<keyword evidence="5 6" id="KW-0472">Membrane</keyword>
<feature type="transmembrane region" description="Helical" evidence="6">
    <location>
        <begin position="212"/>
        <end position="232"/>
    </location>
</feature>
<feature type="transmembrane region" description="Helical" evidence="6">
    <location>
        <begin position="96"/>
        <end position="118"/>
    </location>
</feature>
<evidence type="ECO:0000256" key="5">
    <source>
        <dbReference type="ARBA" id="ARBA00023136"/>
    </source>
</evidence>
<evidence type="ECO:0000256" key="2">
    <source>
        <dbReference type="ARBA" id="ARBA00022475"/>
    </source>
</evidence>
<dbReference type="KEGG" id="cphy:B5808_01060"/>
<keyword evidence="8" id="KW-1185">Reference proteome</keyword>
<feature type="transmembrane region" description="Helical" evidence="6">
    <location>
        <begin position="130"/>
        <end position="149"/>
    </location>
</feature>
<name>A0A1X9LRQ0_9MICO</name>
<dbReference type="Pfam" id="PF09678">
    <property type="entry name" value="Caa3_CtaG"/>
    <property type="match status" value="1"/>
</dbReference>
<reference evidence="7 8" key="1">
    <citation type="submission" date="2017-04" db="EMBL/GenBank/DDBJ databases">
        <authorList>
            <person name="Afonso C.L."/>
            <person name="Miller P.J."/>
            <person name="Scott M.A."/>
            <person name="Spackman E."/>
            <person name="Goraichik I."/>
            <person name="Dimitrov K.M."/>
            <person name="Suarez D.L."/>
            <person name="Swayne D.E."/>
        </authorList>
    </citation>
    <scope>NUCLEOTIDE SEQUENCE [LARGE SCALE GENOMIC DNA]</scope>
    <source>
        <strain evidence="8">XA(T)</strain>
    </source>
</reference>
<evidence type="ECO:0000256" key="3">
    <source>
        <dbReference type="ARBA" id="ARBA00022692"/>
    </source>
</evidence>